<organism evidence="4 5">
    <name type="scientific">Candidatus Thiodiazotropha taylori</name>
    <dbReference type="NCBI Taxonomy" id="2792791"/>
    <lineage>
        <taxon>Bacteria</taxon>
        <taxon>Pseudomonadati</taxon>
        <taxon>Pseudomonadota</taxon>
        <taxon>Gammaproteobacteria</taxon>
        <taxon>Chromatiales</taxon>
        <taxon>Sedimenticolaceae</taxon>
        <taxon>Candidatus Thiodiazotropha</taxon>
    </lineage>
</organism>
<dbReference type="InterPro" id="IPR026881">
    <property type="entry name" value="WYL_dom"/>
</dbReference>
<feature type="transmembrane region" description="Helical" evidence="2">
    <location>
        <begin position="126"/>
        <end position="142"/>
    </location>
</feature>
<evidence type="ECO:0000313" key="5">
    <source>
        <dbReference type="Proteomes" id="UP000770889"/>
    </source>
</evidence>
<comment type="caution">
    <text evidence="4">The sequence shown here is derived from an EMBL/GenBank/DDBJ whole genome shotgun (WGS) entry which is preliminary data.</text>
</comment>
<dbReference type="Proteomes" id="UP000770889">
    <property type="component" value="Unassembled WGS sequence"/>
</dbReference>
<sequence length="143" mass="16671">MAYPDNSLDDWKNASKSSVSRNHSPQVRRLIDARDNGELIDIVYMGGSTPGEKRSIMPKEVFQVDGFGSYLYVRAFCAAREEDRVFRLDKIHFLDDDSETEDYFSHTVSNETYSPRHQDKPGANQNNWIWWAIMAIILFWLIF</sequence>
<dbReference type="EMBL" id="JAHHGM010000012">
    <property type="protein sequence ID" value="MBT2989956.1"/>
    <property type="molecule type" value="Genomic_DNA"/>
</dbReference>
<evidence type="ECO:0000256" key="2">
    <source>
        <dbReference type="SAM" id="Phobius"/>
    </source>
</evidence>
<feature type="region of interest" description="Disordered" evidence="1">
    <location>
        <begin position="1"/>
        <end position="26"/>
    </location>
</feature>
<feature type="domain" description="WYL" evidence="3">
    <location>
        <begin position="27"/>
        <end position="92"/>
    </location>
</feature>
<keyword evidence="2" id="KW-0812">Transmembrane</keyword>
<name>A0A944QW35_9GAMM</name>
<proteinExistence type="predicted"/>
<evidence type="ECO:0000259" key="3">
    <source>
        <dbReference type="Pfam" id="PF13280"/>
    </source>
</evidence>
<protein>
    <submittedName>
        <fullName evidence="4">WYL domain-containing protein</fullName>
    </submittedName>
</protein>
<keyword evidence="2" id="KW-0472">Membrane</keyword>
<evidence type="ECO:0000256" key="1">
    <source>
        <dbReference type="SAM" id="MobiDB-lite"/>
    </source>
</evidence>
<accession>A0A944QW35</accession>
<feature type="compositionally biased region" description="Polar residues" evidence="1">
    <location>
        <begin position="14"/>
        <end position="25"/>
    </location>
</feature>
<gene>
    <name evidence="4" type="ORF">KME65_13460</name>
</gene>
<dbReference type="AlphaFoldDB" id="A0A944QW35"/>
<dbReference type="PROSITE" id="PS52050">
    <property type="entry name" value="WYL"/>
    <property type="match status" value="1"/>
</dbReference>
<reference evidence="4 5" key="1">
    <citation type="submission" date="2021-05" db="EMBL/GenBank/DDBJ databases">
        <title>Genetic and Functional Diversity in Clade A Lucinid endosymbionts from the Bahamas.</title>
        <authorList>
            <person name="Giani N.M."/>
            <person name="Engel A.S."/>
            <person name="Campbell B.J."/>
        </authorList>
    </citation>
    <scope>NUCLEOTIDE SEQUENCE [LARGE SCALE GENOMIC DNA]</scope>
    <source>
        <strain evidence="4">LUC16012Gg_MoonRockCtena</strain>
    </source>
</reference>
<keyword evidence="2" id="KW-1133">Transmembrane helix</keyword>
<dbReference type="Pfam" id="PF13280">
    <property type="entry name" value="WYL"/>
    <property type="match status" value="1"/>
</dbReference>
<evidence type="ECO:0000313" key="4">
    <source>
        <dbReference type="EMBL" id="MBT2989956.1"/>
    </source>
</evidence>